<keyword evidence="3 6" id="KW-0812">Transmembrane</keyword>
<feature type="transmembrane region" description="Helical" evidence="6">
    <location>
        <begin position="125"/>
        <end position="143"/>
    </location>
</feature>
<dbReference type="EMBL" id="MFLK01000032">
    <property type="protein sequence ID" value="OGG65756.1"/>
    <property type="molecule type" value="Genomic_DNA"/>
</dbReference>
<dbReference type="Pfam" id="PF00892">
    <property type="entry name" value="EamA"/>
    <property type="match status" value="2"/>
</dbReference>
<reference evidence="8 9" key="1">
    <citation type="journal article" date="2016" name="Nat. Commun.">
        <title>Thousands of microbial genomes shed light on interconnected biogeochemical processes in an aquifer system.</title>
        <authorList>
            <person name="Anantharaman K."/>
            <person name="Brown C.T."/>
            <person name="Hug L.A."/>
            <person name="Sharon I."/>
            <person name="Castelle C.J."/>
            <person name="Probst A.J."/>
            <person name="Thomas B.C."/>
            <person name="Singh A."/>
            <person name="Wilkins M.J."/>
            <person name="Karaoz U."/>
            <person name="Brodie E.L."/>
            <person name="Williams K.H."/>
            <person name="Hubbard S.S."/>
            <person name="Banfield J.F."/>
        </authorList>
    </citation>
    <scope>NUCLEOTIDE SEQUENCE [LARGE SCALE GENOMIC DNA]</scope>
</reference>
<dbReference type="AlphaFoldDB" id="A0A1F6DWJ4"/>
<evidence type="ECO:0000256" key="3">
    <source>
        <dbReference type="ARBA" id="ARBA00022692"/>
    </source>
</evidence>
<protein>
    <recommendedName>
        <fullName evidence="7">EamA domain-containing protein</fullName>
    </recommendedName>
</protein>
<organism evidence="8 9">
    <name type="scientific">Candidatus Kaiserbacteria bacterium RIFCSPHIGHO2_02_FULL_55_20</name>
    <dbReference type="NCBI Taxonomy" id="1798497"/>
    <lineage>
        <taxon>Bacteria</taxon>
        <taxon>Candidatus Kaiseribacteriota</taxon>
    </lineage>
</organism>
<dbReference type="Proteomes" id="UP000177652">
    <property type="component" value="Unassembled WGS sequence"/>
</dbReference>
<evidence type="ECO:0000256" key="4">
    <source>
        <dbReference type="ARBA" id="ARBA00022989"/>
    </source>
</evidence>
<feature type="transmembrane region" description="Helical" evidence="6">
    <location>
        <begin position="244"/>
        <end position="262"/>
    </location>
</feature>
<dbReference type="STRING" id="1798497.A3D71_02305"/>
<sequence>MALSETRKGELYLFSGILIWGLFPVVTALSYAGVPAAISFLWSTVFATVFFAIMLTYQRRWSEIKNLVLWRYSLYIAISIGVLFYGFYFLGLEKTTPGNAAIIVLFEVFTAFVFFRLLRSSDISLQHVLGSVLMVLGALVILAPNFNGFNSGDLLVLAGTLFTPVGNYFQQKARLIASSEMIMFLRSLISIPFIVGLAYVVHVDITADIRPALLLLIINGVFLLGLSKIFWIEAIHRMSVPKGTALQSFGPFVTLLFAWIILSQTPSVWQLASLAPLVFGVLLLTDQIGFSREKTTPLA</sequence>
<dbReference type="PANTHER" id="PTHR32322">
    <property type="entry name" value="INNER MEMBRANE TRANSPORTER"/>
    <property type="match status" value="1"/>
</dbReference>
<evidence type="ECO:0000313" key="9">
    <source>
        <dbReference type="Proteomes" id="UP000177652"/>
    </source>
</evidence>
<gene>
    <name evidence="8" type="ORF">A3D71_02305</name>
</gene>
<evidence type="ECO:0000256" key="1">
    <source>
        <dbReference type="ARBA" id="ARBA00004651"/>
    </source>
</evidence>
<dbReference type="InterPro" id="IPR000620">
    <property type="entry name" value="EamA_dom"/>
</dbReference>
<keyword evidence="4 6" id="KW-1133">Transmembrane helix</keyword>
<feature type="transmembrane region" description="Helical" evidence="6">
    <location>
        <begin position="69"/>
        <end position="88"/>
    </location>
</feature>
<feature type="transmembrane region" description="Helical" evidence="6">
    <location>
        <begin position="100"/>
        <end position="118"/>
    </location>
</feature>
<evidence type="ECO:0000256" key="5">
    <source>
        <dbReference type="ARBA" id="ARBA00023136"/>
    </source>
</evidence>
<evidence type="ECO:0000256" key="2">
    <source>
        <dbReference type="ARBA" id="ARBA00022475"/>
    </source>
</evidence>
<dbReference type="PANTHER" id="PTHR32322:SF18">
    <property type="entry name" value="S-ADENOSYLMETHIONINE_S-ADENOSYLHOMOCYSTEINE TRANSPORTER"/>
    <property type="match status" value="1"/>
</dbReference>
<keyword evidence="5 6" id="KW-0472">Membrane</keyword>
<accession>A0A1F6DWJ4</accession>
<feature type="domain" description="EamA" evidence="7">
    <location>
        <begin position="151"/>
        <end position="285"/>
    </location>
</feature>
<feature type="domain" description="EamA" evidence="7">
    <location>
        <begin position="8"/>
        <end position="142"/>
    </location>
</feature>
<comment type="subcellular location">
    <subcellularLocation>
        <location evidence="1">Cell membrane</location>
        <topology evidence="1">Multi-pass membrane protein</topology>
    </subcellularLocation>
</comment>
<feature type="transmembrane region" description="Helical" evidence="6">
    <location>
        <begin position="149"/>
        <end position="169"/>
    </location>
</feature>
<dbReference type="InterPro" id="IPR050638">
    <property type="entry name" value="AA-Vitamin_Transporters"/>
</dbReference>
<dbReference type="GO" id="GO:0005886">
    <property type="term" value="C:plasma membrane"/>
    <property type="evidence" value="ECO:0007669"/>
    <property type="project" value="UniProtKB-SubCell"/>
</dbReference>
<feature type="transmembrane region" description="Helical" evidence="6">
    <location>
        <begin position="40"/>
        <end position="57"/>
    </location>
</feature>
<keyword evidence="2" id="KW-1003">Cell membrane</keyword>
<evidence type="ECO:0000256" key="6">
    <source>
        <dbReference type="SAM" id="Phobius"/>
    </source>
</evidence>
<dbReference type="InterPro" id="IPR037185">
    <property type="entry name" value="EmrE-like"/>
</dbReference>
<feature type="transmembrane region" description="Helical" evidence="6">
    <location>
        <begin position="12"/>
        <end position="34"/>
    </location>
</feature>
<dbReference type="SUPFAM" id="SSF103481">
    <property type="entry name" value="Multidrug resistance efflux transporter EmrE"/>
    <property type="match status" value="2"/>
</dbReference>
<feature type="transmembrane region" description="Helical" evidence="6">
    <location>
        <begin position="213"/>
        <end position="232"/>
    </location>
</feature>
<feature type="transmembrane region" description="Helical" evidence="6">
    <location>
        <begin position="181"/>
        <end position="201"/>
    </location>
</feature>
<name>A0A1F6DWJ4_9BACT</name>
<evidence type="ECO:0000313" key="8">
    <source>
        <dbReference type="EMBL" id="OGG65756.1"/>
    </source>
</evidence>
<proteinExistence type="predicted"/>
<comment type="caution">
    <text evidence="8">The sequence shown here is derived from an EMBL/GenBank/DDBJ whole genome shotgun (WGS) entry which is preliminary data.</text>
</comment>
<evidence type="ECO:0000259" key="7">
    <source>
        <dbReference type="Pfam" id="PF00892"/>
    </source>
</evidence>
<feature type="transmembrane region" description="Helical" evidence="6">
    <location>
        <begin position="268"/>
        <end position="285"/>
    </location>
</feature>